<sequence>MVEKRPLEEGQDAGRNPNIAKDSEGETKARTTAEQAALESKQAAQKLSDAALTEPSLTSKGPNLKAGYQFQLLNGNAYDFETMNVAAVKGGSASAPESSMDRRTYVLSRGLARAPEGVINAVVHDATHLDQFAAKMGVAASIGVVMKTILPKTGVGKAVVGTVMLGAMARDVVRPFYESMGEAGQAKTMEQLDKSASKLGDGVGMFAWDTVSGGVVGLKAERMTGRFLEARMGTARYAAFENKKVDIFSSDEYLIGRTLNSIARPVDAWAAKTADRLTPKEQEIKVTPESIKKMSEAHAQHAADFKSVDMYLFGVTGKDGKHHGYSRMHDLLEMGVDPRNVSTEEAARLLARNGVRTETRGIVGKDNFKGEEPQVPGSNSGKDAGKDHGADTSKGGDAAKIPPEVPAKPGDQIPATAPVAAAGKYVTNAEKELNVDTVSKLAEMNKKDMDSWTEEAVMVQDALGQMIGPMHAATSPSYKPLDPGYMTIRNAMVQIGNQVQSQADLKHVYPLFNRAWMAANQHIGIGLSEVNGYSHEFNLFGREIHSSLVKNMKANGIDPDTVLRSKNPPLFSISADGGAGPHTMRQIDGVWPLDHVLYPRNMVGTRSVTASGIYGHEIGHDQYGGILKFDESIREQVIKDAVKNGLMALEKKLYGTETGKLAGEKITVPGHGEMTKADLYEHIFKAQADENTADIWGAAWTGHNGGGALGILLQSLRTGGKLETRNVYGKEFVDPVENPLGFEVHAFDALRPKIVAETMRARANGDKRVLEHADALERYGAEASRPGDYVFANIDTPAERIVIPRQELEAVVPELIKAQMNTPLPALQGKTFGDVLPDLPSHVAKMDTLAELMADAVLKGKRPQEIPFDTSQYTINQVFGAGMPAALKLVAGGMDATKANAEVNRMSDFLRSQFHANDPHISPLRPTSLQAIKLNSPRSFVDGTRILGTETKNAVSKALRANPAIRDYVAERAAAYSGAYGALYADKVMRENSKEADRPIISALPTNGKDLEWLQNKDRTMQNILFMQKAGQEIVNPQQKPEI</sequence>
<protein>
    <submittedName>
        <fullName evidence="2">Uncharacterized protein</fullName>
    </submittedName>
</protein>
<dbReference type="AlphaFoldDB" id="A0A8J7PHA7"/>
<feature type="region of interest" description="Disordered" evidence="1">
    <location>
        <begin position="361"/>
        <end position="415"/>
    </location>
</feature>
<reference evidence="2" key="1">
    <citation type="submission" date="2021-02" db="EMBL/GenBank/DDBJ databases">
        <title>Genome-Resolved Metagenomics of a Microbial Community Performing Photosynthetic Biological Nutrient Removal.</title>
        <authorList>
            <person name="Mcdaniel E.A."/>
        </authorList>
    </citation>
    <scope>NUCLEOTIDE SEQUENCE</scope>
    <source>
        <strain evidence="2">UWPOB_OBS1</strain>
    </source>
</reference>
<accession>A0A8J7PHA7</accession>
<proteinExistence type="predicted"/>
<comment type="caution">
    <text evidence="2">The sequence shown here is derived from an EMBL/GenBank/DDBJ whole genome shotgun (WGS) entry which is preliminary data.</text>
</comment>
<organism evidence="2 3">
    <name type="scientific">Candidatus Obscuribacter phosphatis</name>
    <dbReference type="NCBI Taxonomy" id="1906157"/>
    <lineage>
        <taxon>Bacteria</taxon>
        <taxon>Bacillati</taxon>
        <taxon>Candidatus Melainabacteria</taxon>
        <taxon>Candidatus Obscuribacterales</taxon>
        <taxon>Candidatus Obscuribacteraceae</taxon>
        <taxon>Candidatus Obscuribacter</taxon>
    </lineage>
</organism>
<evidence type="ECO:0000256" key="1">
    <source>
        <dbReference type="SAM" id="MobiDB-lite"/>
    </source>
</evidence>
<feature type="region of interest" description="Disordered" evidence="1">
    <location>
        <begin position="1"/>
        <end position="42"/>
    </location>
</feature>
<gene>
    <name evidence="2" type="ORF">J0M35_05395</name>
</gene>
<evidence type="ECO:0000313" key="2">
    <source>
        <dbReference type="EMBL" id="MBN8659775.1"/>
    </source>
</evidence>
<name>A0A8J7PHA7_9BACT</name>
<dbReference type="EMBL" id="JAFLCK010000005">
    <property type="protein sequence ID" value="MBN8659775.1"/>
    <property type="molecule type" value="Genomic_DNA"/>
</dbReference>
<feature type="compositionally biased region" description="Basic and acidic residues" evidence="1">
    <location>
        <begin position="21"/>
        <end position="31"/>
    </location>
</feature>
<evidence type="ECO:0000313" key="3">
    <source>
        <dbReference type="Proteomes" id="UP000664277"/>
    </source>
</evidence>
<dbReference type="Proteomes" id="UP000664277">
    <property type="component" value="Unassembled WGS sequence"/>
</dbReference>